<dbReference type="Pfam" id="PF00675">
    <property type="entry name" value="Peptidase_M16"/>
    <property type="match status" value="1"/>
</dbReference>
<dbReference type="Pfam" id="PF05193">
    <property type="entry name" value="Peptidase_M16_C"/>
    <property type="match status" value="1"/>
</dbReference>
<evidence type="ECO:0000256" key="5">
    <source>
        <dbReference type="ARBA" id="ARBA00023049"/>
    </source>
</evidence>
<evidence type="ECO:0000259" key="7">
    <source>
        <dbReference type="Pfam" id="PF00675"/>
    </source>
</evidence>
<dbReference type="RefSeq" id="WP_201852678.1">
    <property type="nucleotide sequence ID" value="NZ_JAERRG010000008.1"/>
</dbReference>
<evidence type="ECO:0000256" key="6">
    <source>
        <dbReference type="SAM" id="MobiDB-lite"/>
    </source>
</evidence>
<feature type="domain" description="Peptidase M16 C-terminal" evidence="8">
    <location>
        <begin position="187"/>
        <end position="365"/>
    </location>
</feature>
<accession>A0ABS1PSA4</accession>
<dbReference type="InterPro" id="IPR050626">
    <property type="entry name" value="Peptidase_M16"/>
</dbReference>
<organism evidence="9 10">
    <name type="scientific">Streptomyces endocoffeicus</name>
    <dbReference type="NCBI Taxonomy" id="2898945"/>
    <lineage>
        <taxon>Bacteria</taxon>
        <taxon>Bacillati</taxon>
        <taxon>Actinomycetota</taxon>
        <taxon>Actinomycetes</taxon>
        <taxon>Kitasatosporales</taxon>
        <taxon>Streptomycetaceae</taxon>
        <taxon>Streptomyces</taxon>
    </lineage>
</organism>
<evidence type="ECO:0000256" key="4">
    <source>
        <dbReference type="ARBA" id="ARBA00022833"/>
    </source>
</evidence>
<dbReference type="Proteomes" id="UP000621510">
    <property type="component" value="Unassembled WGS sequence"/>
</dbReference>
<feature type="region of interest" description="Disordered" evidence="6">
    <location>
        <begin position="434"/>
        <end position="456"/>
    </location>
</feature>
<evidence type="ECO:0000256" key="3">
    <source>
        <dbReference type="ARBA" id="ARBA00022801"/>
    </source>
</evidence>
<feature type="domain" description="Peptidase M16 N-terminal" evidence="7">
    <location>
        <begin position="28"/>
        <end position="167"/>
    </location>
</feature>
<dbReference type="Gene3D" id="3.30.830.10">
    <property type="entry name" value="Metalloenzyme, LuxS/M16 peptidase-like"/>
    <property type="match status" value="2"/>
</dbReference>
<evidence type="ECO:0000313" key="10">
    <source>
        <dbReference type="Proteomes" id="UP000621510"/>
    </source>
</evidence>
<proteinExistence type="inferred from homology"/>
<keyword evidence="2" id="KW-0645">Protease</keyword>
<keyword evidence="5" id="KW-0482">Metalloprotease</keyword>
<dbReference type="InterPro" id="IPR007863">
    <property type="entry name" value="Peptidase_M16_C"/>
</dbReference>
<gene>
    <name evidence="9" type="ORF">JK364_20990</name>
</gene>
<comment type="caution">
    <text evidence="9">The sequence shown here is derived from an EMBL/GenBank/DDBJ whole genome shotgun (WGS) entry which is preliminary data.</text>
</comment>
<dbReference type="InterPro" id="IPR011249">
    <property type="entry name" value="Metalloenz_LuxS/M16"/>
</dbReference>
<dbReference type="InterPro" id="IPR011765">
    <property type="entry name" value="Pept_M16_N"/>
</dbReference>
<feature type="compositionally biased region" description="Acidic residues" evidence="6">
    <location>
        <begin position="438"/>
        <end position="456"/>
    </location>
</feature>
<name>A0ABS1PSA4_9ACTN</name>
<keyword evidence="4" id="KW-0862">Zinc</keyword>
<evidence type="ECO:0000256" key="1">
    <source>
        <dbReference type="ARBA" id="ARBA00007261"/>
    </source>
</evidence>
<dbReference type="PANTHER" id="PTHR43690:SF17">
    <property type="entry name" value="PROTEIN YHJJ"/>
    <property type="match status" value="1"/>
</dbReference>
<evidence type="ECO:0000259" key="8">
    <source>
        <dbReference type="Pfam" id="PF05193"/>
    </source>
</evidence>
<dbReference type="EMBL" id="JAERRG010000008">
    <property type="protein sequence ID" value="MBL1114850.1"/>
    <property type="molecule type" value="Genomic_DNA"/>
</dbReference>
<sequence>MPMGHTATQQAGSGGLKATEHRLANGLRVVLSEDHLTPVAAVCLWYDVGSRHEVKGRTGLAHLFEHLMFQGSAQVTGNGHFELVQGAGGSLNGTTSFERTNYFETMPAHQVELALWLEADRMGSLLTALDEESLENQRDVVKNERRQRYDNVPYGTAFEKLVAMAYPEGHPYHHTPIGSMADLDAASLEDAREFFRTYYAPNNAVLSIVGDIDPEQTLAWIEKYFGSIPSHEGKRPPRDGTLPEVIGGQLREVVEEEVPARALMAAYRLPHDGTRESDAVDLALTVLGGGESSRLHNRLVRRDRTAVAAGFGLLRLSGAPSLGWLDVKASGGVEVPAIETAVDEELARFAEEGPTPQEMERAQAQIEREWLDRLATVGGRADELCRYAVLFGDPQLALTAVERVLDISPEEVRAVAAARLRPDNRAVLVYEPVQGAEDAADTAEAAETDAEGEAAQ</sequence>
<protein>
    <submittedName>
        <fullName evidence="9">Insulinase family protein</fullName>
    </submittedName>
</protein>
<reference evidence="9 10" key="1">
    <citation type="submission" date="2021-01" db="EMBL/GenBank/DDBJ databases">
        <title>WGS of actinomycetes isolated from Thailand.</title>
        <authorList>
            <person name="Thawai C."/>
        </authorList>
    </citation>
    <scope>NUCLEOTIDE SEQUENCE [LARGE SCALE GENOMIC DNA]</scope>
    <source>
        <strain evidence="9 10">CA3R110</strain>
    </source>
</reference>
<dbReference type="PANTHER" id="PTHR43690">
    <property type="entry name" value="NARDILYSIN"/>
    <property type="match status" value="1"/>
</dbReference>
<comment type="similarity">
    <text evidence="1">Belongs to the peptidase M16 family.</text>
</comment>
<dbReference type="SUPFAM" id="SSF63411">
    <property type="entry name" value="LuxS/MPP-like metallohydrolase"/>
    <property type="match status" value="2"/>
</dbReference>
<evidence type="ECO:0000256" key="2">
    <source>
        <dbReference type="ARBA" id="ARBA00022670"/>
    </source>
</evidence>
<keyword evidence="3" id="KW-0378">Hydrolase</keyword>
<keyword evidence="10" id="KW-1185">Reference proteome</keyword>
<evidence type="ECO:0000313" key="9">
    <source>
        <dbReference type="EMBL" id="MBL1114850.1"/>
    </source>
</evidence>